<keyword evidence="1" id="KW-0472">Membrane</keyword>
<dbReference type="Proteomes" id="UP000024329">
    <property type="component" value="Unassembled WGS sequence"/>
</dbReference>
<dbReference type="RefSeq" id="WP_036530620.1">
    <property type="nucleotide sequence ID" value="NZ_CP017076.1"/>
</dbReference>
<dbReference type="KEGG" id="nre:BES08_17895"/>
<dbReference type="Proteomes" id="UP000094626">
    <property type="component" value="Plasmid pSA1"/>
</dbReference>
<dbReference type="PATRIC" id="fig|158500.4.peg.5538"/>
<dbReference type="eggNOG" id="ENOG50330P3">
    <property type="taxonomic scope" value="Bacteria"/>
</dbReference>
<dbReference type="OrthoDB" id="7264282at2"/>
<evidence type="ECO:0000313" key="4">
    <source>
        <dbReference type="Proteomes" id="UP000024329"/>
    </source>
</evidence>
<reference evidence="2" key="2">
    <citation type="submission" date="2016-08" db="EMBL/GenBank/DDBJ databases">
        <authorList>
            <person name="Seilhamer J.J."/>
        </authorList>
    </citation>
    <scope>NUCLEOTIDE SEQUENCE [LARGE SCALE GENOMIC DNA]</scope>
    <source>
        <strain evidence="2">SA1</strain>
        <plasmid evidence="2">pSA1</plasmid>
    </source>
</reference>
<geneLocation type="plasmid" evidence="2 5">
    <name>pSA1</name>
</geneLocation>
<keyword evidence="1" id="KW-1133">Transmembrane helix</keyword>
<dbReference type="EMBL" id="JFYZ01000068">
    <property type="protein sequence ID" value="EZP70340.1"/>
    <property type="molecule type" value="Genomic_DNA"/>
</dbReference>
<reference evidence="3 4" key="1">
    <citation type="submission" date="2014-03" db="EMBL/GenBank/DDBJ databases">
        <title>Whole genome sequence of Novosphingobium resinovorum KF1.</title>
        <authorList>
            <person name="Gan H.M."/>
            <person name="Gan H.Y."/>
            <person name="Chew T.H."/>
            <person name="Savka M.A."/>
        </authorList>
    </citation>
    <scope>NUCLEOTIDE SEQUENCE [LARGE SCALE GENOMIC DNA]</scope>
    <source>
        <strain evidence="3 4">KF1</strain>
    </source>
</reference>
<dbReference type="EMBL" id="CP017076">
    <property type="protein sequence ID" value="AOR78798.1"/>
    <property type="molecule type" value="Genomic_DNA"/>
</dbReference>
<sequence length="125" mass="13878">MSERRKWHERLKVTLWTLIVPPAVWAGHFLFAYLWAAISCAKDGAFAKFPVLFALGTVLALAVIALSGWIAWKQQRTVGDPPPHDEGTEVDRLRFLAKSTLLLAGLSFVSVLFTALPVVFIGDCR</sequence>
<protein>
    <submittedName>
        <fullName evidence="3">Transmembrane prediction</fullName>
    </submittedName>
</protein>
<dbReference type="AlphaFoldDB" id="A0A031JC96"/>
<feature type="transmembrane region" description="Helical" evidence="1">
    <location>
        <begin position="50"/>
        <end position="72"/>
    </location>
</feature>
<evidence type="ECO:0000256" key="1">
    <source>
        <dbReference type="SAM" id="Phobius"/>
    </source>
</evidence>
<organism evidence="3 4">
    <name type="scientific">Novosphingobium resinovorum</name>
    <dbReference type="NCBI Taxonomy" id="158500"/>
    <lineage>
        <taxon>Bacteria</taxon>
        <taxon>Pseudomonadati</taxon>
        <taxon>Pseudomonadota</taxon>
        <taxon>Alphaproteobacteria</taxon>
        <taxon>Sphingomonadales</taxon>
        <taxon>Sphingomonadaceae</taxon>
        <taxon>Novosphingobium</taxon>
    </lineage>
</organism>
<name>A0A031JC96_9SPHN</name>
<feature type="transmembrane region" description="Helical" evidence="1">
    <location>
        <begin position="12"/>
        <end position="38"/>
    </location>
</feature>
<evidence type="ECO:0000313" key="5">
    <source>
        <dbReference type="Proteomes" id="UP000094626"/>
    </source>
</evidence>
<evidence type="ECO:0000313" key="3">
    <source>
        <dbReference type="EMBL" id="EZP70340.1"/>
    </source>
</evidence>
<feature type="transmembrane region" description="Helical" evidence="1">
    <location>
        <begin position="101"/>
        <end position="122"/>
    </location>
</feature>
<keyword evidence="1 3" id="KW-0812">Transmembrane</keyword>
<keyword evidence="2" id="KW-0614">Plasmid</keyword>
<reference evidence="5" key="3">
    <citation type="journal article" date="2017" name="J. Biotechnol.">
        <title>Complete genome sequence of Novosphingobium resinovorum SA1, a versatile xenobiotic-degrading bacterium capable of utilizing sulfanilic acid.</title>
        <authorList>
            <person name="Hegedus B."/>
            <person name="Kos P.B."/>
            <person name="Balint B."/>
            <person name="Maroti G."/>
            <person name="Gan H.M."/>
            <person name="Perei K."/>
            <person name="Rakhely G."/>
        </authorList>
    </citation>
    <scope>NUCLEOTIDE SEQUENCE [LARGE SCALE GENOMIC DNA]</scope>
    <source>
        <strain evidence="5">SA1</strain>
    </source>
</reference>
<evidence type="ECO:0000313" key="2">
    <source>
        <dbReference type="EMBL" id="AOR78798.1"/>
    </source>
</evidence>
<accession>A0A031JC96</accession>
<proteinExistence type="predicted"/>
<gene>
    <name evidence="2" type="ORF">BES08_17895</name>
    <name evidence="3" type="ORF">BV97_05464</name>
</gene>
<keyword evidence="5" id="KW-1185">Reference proteome</keyword>